<feature type="domain" description="RPN1 N-terminal" evidence="7">
    <location>
        <begin position="60"/>
        <end position="356"/>
    </location>
</feature>
<evidence type="ECO:0000313" key="9">
    <source>
        <dbReference type="EMBL" id="EGE04767.1"/>
    </source>
</evidence>
<proteinExistence type="inferred from homology"/>
<dbReference type="PANTHER" id="PTHR10943:SF1">
    <property type="entry name" value="26S PROTEASOME NON-ATPASE REGULATORY SUBUNIT 2"/>
    <property type="match status" value="1"/>
</dbReference>
<dbReference type="SUPFAM" id="SSF48371">
    <property type="entry name" value="ARM repeat"/>
    <property type="match status" value="1"/>
</dbReference>
<dbReference type="GO" id="GO:0042176">
    <property type="term" value="P:regulation of protein catabolic process"/>
    <property type="evidence" value="ECO:0007669"/>
    <property type="project" value="InterPro"/>
</dbReference>
<feature type="domain" description="26S proteasome non-ATPase regulatory subunit RPN1 C-terminal" evidence="8">
    <location>
        <begin position="841"/>
        <end position="894"/>
    </location>
</feature>
<feature type="compositionally biased region" description="Acidic residues" evidence="6">
    <location>
        <begin position="43"/>
        <end position="53"/>
    </location>
</feature>
<dbReference type="OrthoDB" id="10252509at2759"/>
<evidence type="ECO:0000313" key="10">
    <source>
        <dbReference type="Proteomes" id="UP000009169"/>
    </source>
</evidence>
<dbReference type="eggNOG" id="KOG2005">
    <property type="taxonomic scope" value="Eukaryota"/>
</dbReference>
<protein>
    <recommendedName>
        <fullName evidence="5">26S proteasome regulatory subunit RPN1</fullName>
    </recommendedName>
</protein>
<gene>
    <name evidence="9" type="ORF">TEQG_03940</name>
</gene>
<evidence type="ECO:0000256" key="3">
    <source>
        <dbReference type="ARBA" id="ARBA00022942"/>
    </source>
</evidence>
<dbReference type="Pfam" id="PF18051">
    <property type="entry name" value="RPN1_C"/>
    <property type="match status" value="1"/>
</dbReference>
<dbReference type="VEuPathDB" id="FungiDB:TEQG_03940"/>
<dbReference type="InterPro" id="IPR041433">
    <property type="entry name" value="RPN1_C"/>
</dbReference>
<dbReference type="FunFam" id="1.25.10.10:FF:000026">
    <property type="entry name" value="26S proteasome non-ATPase regulatory subunit 2"/>
    <property type="match status" value="1"/>
</dbReference>
<evidence type="ECO:0000259" key="8">
    <source>
        <dbReference type="Pfam" id="PF18051"/>
    </source>
</evidence>
<sequence length="899" mass="100424">MAKDDLSSSSAGKGKAEDTKEINGGKNEGKDGKPVMNGKKEEEPQEEELNEEDQQLKNELEMLVERLQESDTSLYKPALEAIKTFIKTSTSSMTAVPKPLKFLRPHYDDLTKVYDEWSSGDDKDSLADILSVLGMTYGVEDKLETLKYRLLAKSDDLGSWGHEYIRHLALEIGQEYQNRLTDDKDVQDLVDLSLSLVPYFLSHNAEADAVDLLSELEMIEELPRFVDENTYPRVCLYMVSMVNLLTYPEDHQFLRTVHDIYLQYKKLTQAIVIAIRLNDLELIQSDFQETTDKAVKYQMAFLVARQRIWLELEDDDMQLADCLNNIALPTHFKSLAKELNILEPKMPEDIYKTHLENNRGSLTNVDSARHNLASAFVNAFTNAGFGNDKMMLVDGDKGPWVWKTKDDGMLSTAASLGMLLQWDVEEGLNQIDKFTYAEEDQIRAGALLGIGIMNAGVRVDSDPALALLGDYENLENKSIPMRVASIMGLGLAYAGSCKEELLELLLPIVEDVTVDMQISAMAAVSLGMIFVGSSNHQVSEAIATTLMDEERQKHLKDKWTRFMALGLALLYFGKQEEVEVVLDILKVIEHPMAKPTSVLASVCAWAGTGTVLKLQELLHICNEVFEDKEENKGEELVQSYAVLGLSLIAMGEEIGQDMVLRQFGHLMHYGAANIRKAVPLAMGLISPSNPQMKVYDTLSRYSHDNDNDVAINAIFAMGLLGAGTNNARLAQLLRQLASYYQRDQNSLFMVRIAQGLLHMGKGSMSVNPFHTDRQVLSRVAAAGLLTVLVAMIDAKDFILADSHYLLYYLVTAMNPRFLVTLDEDLKPLTVNVRVGQAVDVVGQAGRPKTITGWQTQSTPVLLSYGERAELEDEEYICLSSTLEGLVILRKNPEWEESST</sequence>
<evidence type="ECO:0000256" key="2">
    <source>
        <dbReference type="ARBA" id="ARBA00022737"/>
    </source>
</evidence>
<dbReference type="GO" id="GO:1905754">
    <property type="term" value="C:ascospore-type prospore nucleus"/>
    <property type="evidence" value="ECO:0007669"/>
    <property type="project" value="EnsemblFungi"/>
</dbReference>
<dbReference type="InterPro" id="IPR002015">
    <property type="entry name" value="Proteasome/cyclosome_rpt"/>
</dbReference>
<evidence type="ECO:0000256" key="1">
    <source>
        <dbReference type="ARBA" id="ARBA00005460"/>
    </source>
</evidence>
<dbReference type="InterPro" id="IPR040892">
    <property type="entry name" value="RPN1_N"/>
</dbReference>
<dbReference type="GO" id="GO:0043161">
    <property type="term" value="P:proteasome-mediated ubiquitin-dependent protein catabolic process"/>
    <property type="evidence" value="ECO:0007669"/>
    <property type="project" value="EnsemblFungi"/>
</dbReference>
<keyword evidence="2" id="KW-0677">Repeat</keyword>
<evidence type="ECO:0000256" key="6">
    <source>
        <dbReference type="SAM" id="MobiDB-lite"/>
    </source>
</evidence>
<dbReference type="HOGENOM" id="CLU_008705_1_0_1"/>
<dbReference type="Pfam" id="PF17781">
    <property type="entry name" value="RPN1_RPN2_N"/>
    <property type="match status" value="1"/>
</dbReference>
<dbReference type="GO" id="GO:0034515">
    <property type="term" value="C:proteasome storage granule"/>
    <property type="evidence" value="ECO:0007669"/>
    <property type="project" value="EnsemblFungi"/>
</dbReference>
<keyword evidence="10" id="KW-1185">Reference proteome</keyword>
<organism evidence="9 10">
    <name type="scientific">Trichophyton equinum (strain ATCC MYA-4606 / CBS 127.97)</name>
    <name type="common">Horse ringworm fungus</name>
    <dbReference type="NCBI Taxonomy" id="559882"/>
    <lineage>
        <taxon>Eukaryota</taxon>
        <taxon>Fungi</taxon>
        <taxon>Dikarya</taxon>
        <taxon>Ascomycota</taxon>
        <taxon>Pezizomycotina</taxon>
        <taxon>Eurotiomycetes</taxon>
        <taxon>Eurotiomycetidae</taxon>
        <taxon>Onygenales</taxon>
        <taxon>Arthrodermataceae</taxon>
        <taxon>Trichophyton</taxon>
    </lineage>
</organism>
<comment type="similarity">
    <text evidence="1 5">Belongs to the proteasome subunit S2 family.</text>
</comment>
<dbReference type="Proteomes" id="UP000009169">
    <property type="component" value="Unassembled WGS sequence"/>
</dbReference>
<dbReference type="AlphaFoldDB" id="F2PSI8"/>
<name>F2PSI8_TRIEC</name>
<dbReference type="PANTHER" id="PTHR10943">
    <property type="entry name" value="26S PROTEASOME NON-ATPASE REGULATORY SUBUNIT"/>
    <property type="match status" value="1"/>
</dbReference>
<evidence type="ECO:0000259" key="7">
    <source>
        <dbReference type="Pfam" id="PF17781"/>
    </source>
</evidence>
<evidence type="ECO:0000256" key="4">
    <source>
        <dbReference type="ARBA" id="ARBA00057191"/>
    </source>
</evidence>
<dbReference type="PIRSF" id="PIRSF015965">
    <property type="entry name" value="26S_Psome_Rpn1"/>
    <property type="match status" value="1"/>
</dbReference>
<feature type="compositionally biased region" description="Basic and acidic residues" evidence="6">
    <location>
        <begin position="14"/>
        <end position="42"/>
    </location>
</feature>
<dbReference type="Pfam" id="PF01851">
    <property type="entry name" value="PC_rep"/>
    <property type="match status" value="2"/>
</dbReference>
<accession>F2PSI8</accession>
<feature type="region of interest" description="Disordered" evidence="6">
    <location>
        <begin position="1"/>
        <end position="54"/>
    </location>
</feature>
<dbReference type="EMBL" id="DS995735">
    <property type="protein sequence ID" value="EGE04767.1"/>
    <property type="molecule type" value="Genomic_DNA"/>
</dbReference>
<dbReference type="GO" id="GO:0030234">
    <property type="term" value="F:enzyme regulator activity"/>
    <property type="evidence" value="ECO:0007669"/>
    <property type="project" value="UniProtKB-UniRule"/>
</dbReference>
<dbReference type="InterPro" id="IPR016024">
    <property type="entry name" value="ARM-type_fold"/>
</dbReference>
<dbReference type="GO" id="GO:0034399">
    <property type="term" value="C:nuclear periphery"/>
    <property type="evidence" value="ECO:0007669"/>
    <property type="project" value="EnsemblFungi"/>
</dbReference>
<reference evidence="10" key="1">
    <citation type="journal article" date="2012" name="MBio">
        <title>Comparative genome analysis of Trichophyton rubrum and related dermatophytes reveals candidate genes involved in infection.</title>
        <authorList>
            <person name="Martinez D.A."/>
            <person name="Oliver B.G."/>
            <person name="Graeser Y."/>
            <person name="Goldberg J.M."/>
            <person name="Li W."/>
            <person name="Martinez-Rossi N.M."/>
            <person name="Monod M."/>
            <person name="Shelest E."/>
            <person name="Barton R.C."/>
            <person name="Birch E."/>
            <person name="Brakhage A.A."/>
            <person name="Chen Z."/>
            <person name="Gurr S.J."/>
            <person name="Heiman D."/>
            <person name="Heitman J."/>
            <person name="Kosti I."/>
            <person name="Rossi A."/>
            <person name="Saif S."/>
            <person name="Samalova M."/>
            <person name="Saunders C.W."/>
            <person name="Shea T."/>
            <person name="Summerbell R.C."/>
            <person name="Xu J."/>
            <person name="Young S."/>
            <person name="Zeng Q."/>
            <person name="Birren B.W."/>
            <person name="Cuomo C.A."/>
            <person name="White T.C."/>
        </authorList>
    </citation>
    <scope>NUCLEOTIDE SEQUENCE [LARGE SCALE GENOMIC DNA]</scope>
    <source>
        <strain evidence="10">ATCC MYA-4606 / CBS 127.97</strain>
    </source>
</reference>
<dbReference type="GO" id="GO:0030674">
    <property type="term" value="F:protein-macromolecule adaptor activity"/>
    <property type="evidence" value="ECO:0007669"/>
    <property type="project" value="EnsemblFungi"/>
</dbReference>
<comment type="function">
    <text evidence="4 5">Acts as a regulatory subunit of the 26 proteasome which is involved in the ATP-dependent degradation of ubiquitinated proteins.</text>
</comment>
<dbReference type="InterPro" id="IPR011989">
    <property type="entry name" value="ARM-like"/>
</dbReference>
<evidence type="ECO:0000256" key="5">
    <source>
        <dbReference type="PIRNR" id="PIRNR015965"/>
    </source>
</evidence>
<keyword evidence="3 5" id="KW-0647">Proteasome</keyword>
<dbReference type="GO" id="GO:0008540">
    <property type="term" value="C:proteasome regulatory particle, base subcomplex"/>
    <property type="evidence" value="ECO:0007669"/>
    <property type="project" value="UniProtKB-UniRule"/>
</dbReference>
<dbReference type="InterPro" id="IPR016643">
    <property type="entry name" value="26S_Psome_Rpn1"/>
</dbReference>
<dbReference type="Gene3D" id="1.25.10.10">
    <property type="entry name" value="Leucine-rich Repeat Variant"/>
    <property type="match status" value="1"/>
</dbReference>